<name>A0AAX0QPV1_9STAP</name>
<dbReference type="Pfam" id="PF13193">
    <property type="entry name" value="AMP-binding_C"/>
    <property type="match status" value="1"/>
</dbReference>
<evidence type="ECO:0000256" key="6">
    <source>
        <dbReference type="ARBA" id="ARBA00022450"/>
    </source>
</evidence>
<dbReference type="InterPro" id="IPR009081">
    <property type="entry name" value="PP-bd_ACP"/>
</dbReference>
<accession>A0AAX0QPV1</accession>
<evidence type="ECO:0000259" key="11">
    <source>
        <dbReference type="PROSITE" id="PS52004"/>
    </source>
</evidence>
<sequence length="1717" mass="193129">MNDSSRSFKEVARHLGLSSEDIVNKGEELLGTLGLDSLTLSRIRGLMAPKPTYQVLSGLTINQILEKIDISYGKVNVSEPKRLNSFEFPLTPIQESYYMGILQNKPCQIYTEIDIKEVDVYILKKSINRVVKRHPMLRAKITDSGLQMVREDSTSDIYITDNENFDSIRESCIEKLRSNPELYWDVQLSKVDAETTRIHIIIDMIFIDAMSAMQLCKEISDEYNNMLVGETTGFYDEFRLNFIDYCESIKKRKTSRETMLFWESKVSELPNSPNLPITTEVSFNEMFFDRETFTLKTECWEFLKDISADEGISPNSLIIAIFSDVLKLYSENEDFTLAITKSNRPVDSKNNFAGVVGNFTDVTLCPIIDRYGQNVVSKAKEINDFLRISMEHDDISGIDIIKMLKDYYKDQHINFPVVFTSFLGIFESGIQLNGKEFILNYQRTQTPQITLDCQIYENNNGLVVNWDYDNKIYSMDLIRSMMNEMENLMIKLTSNQSSKAEIPIKSIDLIERINDTSDDFGDTEFNALHDLIEGNERKYFTKTAIIDREYTLSYGEMIKLSRMLAGKLQKKGVKPGSHVPIILKKGWEQVVAALAVLMSGGIFVPLNHKDPEKRLNETVKSLNSELVISNEMSISLNSVLRHNGDIEFLDITYDRINSFEHYSYNPIKVADNQLAYIIFTSGSTGKPKGVEISHNSAINTCLDINKKFSIGDDSIAFGISAFNFDLSIWDIFGVLGAGGTLVICRDDKVRDPDYWWDQIQNHNINIWNSVPTTFEMLLTAYSEDKKNQLELSLLSGDAIRFSLVEKAQEIFPELKIVGLGGATEASIWSNYHVYSSKSKRLGSKLLPYGKPLANQQIYVLDKNLKYRPQNVVGDIYIGGKGLAKGYFNNKKLTQKSFINSDRFGRLYKTGDLGRYLSNGEIEILGRRDMQMKIGGHRIELGEIEKCVQNMENIIKVNVIAINTDTRYLVGFVVVNRHTGNEEIEIKEYLANYVPAYMIPQKWIIIDDMPSTLNGKVDVNKLKEIAQYKMFEFDNQKYTDTSTNNNLILEKVSELLEISPQKINMSKSLFEQGLTSLHAVKLVNILSDMWNTKLPYSLLFNNPSIEKLMEYYKGKSGVEMQFKDDGDSASDDSIAVISSSCRLPGGVNSTDELWDMLLERKDCITKVPPSRFDIDTIYNTNRDLVNSSYTNKGAFIDNVEYFDYDFFSIPLAEAKAMDPQQRILLEVLYEACYKGGYGKDELNGSDTGVFIGQMNYDWMTDFSFNKEYAGTGVSPSITSNRISYILNLVGPSMTIDTACSSSLVAVDNAVSSLLSNSCSMAIAGGVNLILSKEPYITTCKAGMLSIDGRCATFDSKANGIARGEGVGVVVLKRLADAKRDGDNIISVIKGTAVNQDGKSASLTIPNGYAQENVINKALNRANIHGNDIDYIECHGTGTPLGDPIEVEAIKNTLGKNRNYPLVLGSIKTNIGHLEGAAGIVGLIKTIEVLKHKIAPGNVHFNELNPKISFDDFNAVISSNNINIGLQKDSILASVSSFGYGGTNAHVILESWNNENKSISKALPDVEKQIFNSKPLPWNKQDVKSEIQKNIIKEHVYEINWELMNSSKVGFDMNETSYLVISEGLIDNLPSNWKQVSSKDLDIVKAMIQSKIWDGIIVINTDSEDNVYKALEILKYLASDSNIIQTPISFVSHFDNVNDSGIQGLLKTFRLEFLEVQAQ</sequence>
<comment type="cofactor">
    <cofactor evidence="1">
        <name>pantetheine 4'-phosphate</name>
        <dbReference type="ChEBI" id="CHEBI:47942"/>
    </cofactor>
</comment>
<dbReference type="Gene3D" id="3.40.50.12780">
    <property type="entry name" value="N-terminal domain of ligase-like"/>
    <property type="match status" value="1"/>
</dbReference>
<evidence type="ECO:0000256" key="7">
    <source>
        <dbReference type="ARBA" id="ARBA00022553"/>
    </source>
</evidence>
<evidence type="ECO:0000256" key="2">
    <source>
        <dbReference type="ARBA" id="ARBA00003299"/>
    </source>
</evidence>
<dbReference type="PROSITE" id="PS50075">
    <property type="entry name" value="CARRIER"/>
    <property type="match status" value="1"/>
</dbReference>
<dbReference type="PANTHER" id="PTHR43775">
    <property type="entry name" value="FATTY ACID SYNTHASE"/>
    <property type="match status" value="1"/>
</dbReference>
<gene>
    <name evidence="12" type="ORF">B5C07_12465</name>
</gene>
<dbReference type="SUPFAM" id="SSF47336">
    <property type="entry name" value="ACP-like"/>
    <property type="match status" value="1"/>
</dbReference>
<dbReference type="Gene3D" id="1.10.1200.10">
    <property type="entry name" value="ACP-like"/>
    <property type="match status" value="1"/>
</dbReference>
<comment type="pathway">
    <text evidence="3">Antibiotic biosynthesis; bacillaene biosynthesis.</text>
</comment>
<feature type="non-terminal residue" evidence="12">
    <location>
        <position position="1717"/>
    </location>
</feature>
<dbReference type="PROSITE" id="PS00455">
    <property type="entry name" value="AMP_BINDING"/>
    <property type="match status" value="1"/>
</dbReference>
<dbReference type="InterPro" id="IPR010071">
    <property type="entry name" value="AA_adenyl_dom"/>
</dbReference>
<dbReference type="CDD" id="cd00833">
    <property type="entry name" value="PKS"/>
    <property type="match status" value="1"/>
</dbReference>
<evidence type="ECO:0000313" key="12">
    <source>
        <dbReference type="EMBL" id="PCF46412.1"/>
    </source>
</evidence>
<evidence type="ECO:0000256" key="5">
    <source>
        <dbReference type="ARBA" id="ARBA00017625"/>
    </source>
</evidence>
<dbReference type="PROSITE" id="PS00606">
    <property type="entry name" value="KS3_1"/>
    <property type="match status" value="1"/>
</dbReference>
<dbReference type="PROSITE" id="PS52004">
    <property type="entry name" value="KS3_2"/>
    <property type="match status" value="1"/>
</dbReference>
<feature type="domain" description="Ketosynthase family 3 (KS3)" evidence="11">
    <location>
        <begin position="1130"/>
        <end position="1549"/>
    </location>
</feature>
<dbReference type="InterPro" id="IPR050091">
    <property type="entry name" value="PKS_NRPS_Biosynth_Enz"/>
</dbReference>
<reference evidence="12 13" key="1">
    <citation type="journal article" date="2017" name="PLoS ONE">
        <title>Development of a real-time PCR for detection of Staphylococcus pseudintermedius using a novel automated comparison of whole-genome sequences.</title>
        <authorList>
            <person name="Verstappen K.M."/>
            <person name="Huijbregts L."/>
            <person name="Spaninks M."/>
            <person name="Wagenaar J.A."/>
            <person name="Fluit A.C."/>
            <person name="Duim B."/>
        </authorList>
    </citation>
    <scope>NUCLEOTIDE SEQUENCE [LARGE SCALE GENOMIC DNA]</scope>
    <source>
        <strain evidence="12 13">15S02591-1</strain>
    </source>
</reference>
<dbReference type="Gene3D" id="3.30.559.10">
    <property type="entry name" value="Chloramphenicol acetyltransferase-like domain"/>
    <property type="match status" value="1"/>
</dbReference>
<dbReference type="NCBIfam" id="TIGR01733">
    <property type="entry name" value="AA-adenyl-dom"/>
    <property type="match status" value="1"/>
</dbReference>
<dbReference type="InterPro" id="IPR045851">
    <property type="entry name" value="AMP-bd_C_sf"/>
</dbReference>
<dbReference type="InterPro" id="IPR014031">
    <property type="entry name" value="Ketoacyl_synth_C"/>
</dbReference>
<dbReference type="GO" id="GO:0004315">
    <property type="term" value="F:3-oxoacyl-[acyl-carrier-protein] synthase activity"/>
    <property type="evidence" value="ECO:0007669"/>
    <property type="project" value="InterPro"/>
</dbReference>
<evidence type="ECO:0000313" key="13">
    <source>
        <dbReference type="Proteomes" id="UP000217473"/>
    </source>
</evidence>
<dbReference type="Pfam" id="PF00109">
    <property type="entry name" value="ketoacyl-synt"/>
    <property type="match status" value="1"/>
</dbReference>
<dbReference type="PANTHER" id="PTHR43775:SF37">
    <property type="entry name" value="SI:DKEY-61P9.11"/>
    <property type="match status" value="1"/>
</dbReference>
<dbReference type="InterPro" id="IPR016039">
    <property type="entry name" value="Thiolase-like"/>
</dbReference>
<evidence type="ECO:0000256" key="1">
    <source>
        <dbReference type="ARBA" id="ARBA00001957"/>
    </source>
</evidence>
<dbReference type="InterPro" id="IPR042099">
    <property type="entry name" value="ANL_N_sf"/>
</dbReference>
<keyword evidence="8" id="KW-0808">Transferase</keyword>
<dbReference type="SUPFAM" id="SSF52777">
    <property type="entry name" value="CoA-dependent acyltransferases"/>
    <property type="match status" value="2"/>
</dbReference>
<dbReference type="EMBL" id="MWUR01000025">
    <property type="protein sequence ID" value="PCF46412.1"/>
    <property type="molecule type" value="Genomic_DNA"/>
</dbReference>
<dbReference type="Gene3D" id="3.40.47.10">
    <property type="match status" value="1"/>
</dbReference>
<dbReference type="InterPro" id="IPR014030">
    <property type="entry name" value="Ketoacyl_synth_N"/>
</dbReference>
<dbReference type="GO" id="GO:0004312">
    <property type="term" value="F:fatty acid synthase activity"/>
    <property type="evidence" value="ECO:0007669"/>
    <property type="project" value="TreeGrafter"/>
</dbReference>
<dbReference type="RefSeq" id="WP_142302688.1">
    <property type="nucleotide sequence ID" value="NZ_MWUR01000025.1"/>
</dbReference>
<evidence type="ECO:0000256" key="4">
    <source>
        <dbReference type="ARBA" id="ARBA00006432"/>
    </source>
</evidence>
<comment type="caution">
    <text evidence="12">The sequence shown here is derived from an EMBL/GenBank/DDBJ whole genome shotgun (WGS) entry which is preliminary data.</text>
</comment>
<dbReference type="Pfam" id="PF00550">
    <property type="entry name" value="PP-binding"/>
    <property type="match status" value="1"/>
</dbReference>
<dbReference type="Pfam" id="PF02801">
    <property type="entry name" value="Ketoacyl-synt_C"/>
    <property type="match status" value="1"/>
</dbReference>
<dbReference type="InterPro" id="IPR020845">
    <property type="entry name" value="AMP-binding_CS"/>
</dbReference>
<dbReference type="InterPro" id="IPR020841">
    <property type="entry name" value="PKS_Beta-ketoAc_synthase_dom"/>
</dbReference>
<dbReference type="InterPro" id="IPR018201">
    <property type="entry name" value="Ketoacyl_synth_AS"/>
</dbReference>
<dbReference type="Proteomes" id="UP000217473">
    <property type="component" value="Unassembled WGS sequence"/>
</dbReference>
<dbReference type="InterPro" id="IPR001242">
    <property type="entry name" value="Condensation_dom"/>
</dbReference>
<proteinExistence type="inferred from homology"/>
<keyword evidence="6" id="KW-0596">Phosphopantetheine</keyword>
<evidence type="ECO:0000256" key="9">
    <source>
        <dbReference type="ARBA" id="ARBA00032875"/>
    </source>
</evidence>
<dbReference type="InterPro" id="IPR000873">
    <property type="entry name" value="AMP-dep_synth/lig_dom"/>
</dbReference>
<dbReference type="SMART" id="SM00825">
    <property type="entry name" value="PKS_KS"/>
    <property type="match status" value="1"/>
</dbReference>
<evidence type="ECO:0000256" key="8">
    <source>
        <dbReference type="ARBA" id="ARBA00022679"/>
    </source>
</evidence>
<evidence type="ECO:0000256" key="3">
    <source>
        <dbReference type="ARBA" id="ARBA00004789"/>
    </source>
</evidence>
<dbReference type="InterPro" id="IPR036736">
    <property type="entry name" value="ACP-like_sf"/>
</dbReference>
<dbReference type="SUPFAM" id="SSF56801">
    <property type="entry name" value="Acetyl-CoA synthetase-like"/>
    <property type="match status" value="1"/>
</dbReference>
<comment type="similarity">
    <text evidence="4">Belongs to the ATP-dependent AMP-binding enzyme family.</text>
</comment>
<dbReference type="Gene3D" id="3.30.559.30">
    <property type="entry name" value="Nonribosomal peptide synthetase, condensation domain"/>
    <property type="match status" value="1"/>
</dbReference>
<dbReference type="FunFam" id="3.40.47.10:FF:000019">
    <property type="entry name" value="Polyketide synthase type I"/>
    <property type="match status" value="1"/>
</dbReference>
<dbReference type="SUPFAM" id="SSF53901">
    <property type="entry name" value="Thiolase-like"/>
    <property type="match status" value="1"/>
</dbReference>
<dbReference type="Gene3D" id="3.30.300.30">
    <property type="match status" value="1"/>
</dbReference>
<protein>
    <recommendedName>
        <fullName evidence="5">Putative long chain fatty acid-CoA ligase VraA</fullName>
    </recommendedName>
    <alternativeName>
        <fullName evidence="9">Acyl-CoA synthetase</fullName>
    </alternativeName>
</protein>
<dbReference type="Pfam" id="PF00668">
    <property type="entry name" value="Condensation"/>
    <property type="match status" value="1"/>
</dbReference>
<comment type="function">
    <text evidence="2">Involved in some intermediate steps for the synthesis of the antibiotic polyketide bacillaene which is involved in secondary metabolism.</text>
</comment>
<evidence type="ECO:0000259" key="10">
    <source>
        <dbReference type="PROSITE" id="PS50075"/>
    </source>
</evidence>
<dbReference type="GO" id="GO:0006633">
    <property type="term" value="P:fatty acid biosynthetic process"/>
    <property type="evidence" value="ECO:0007669"/>
    <property type="project" value="InterPro"/>
</dbReference>
<dbReference type="Pfam" id="PF00501">
    <property type="entry name" value="AMP-binding"/>
    <property type="match status" value="1"/>
</dbReference>
<organism evidence="12 13">
    <name type="scientific">Staphylococcus delphini</name>
    <dbReference type="NCBI Taxonomy" id="53344"/>
    <lineage>
        <taxon>Bacteria</taxon>
        <taxon>Bacillati</taxon>
        <taxon>Bacillota</taxon>
        <taxon>Bacilli</taxon>
        <taxon>Bacillales</taxon>
        <taxon>Staphylococcaceae</taxon>
        <taxon>Staphylococcus</taxon>
        <taxon>Staphylococcus intermedius group</taxon>
    </lineage>
</organism>
<feature type="domain" description="Carrier" evidence="10">
    <location>
        <begin position="1038"/>
        <end position="1115"/>
    </location>
</feature>
<dbReference type="InterPro" id="IPR025110">
    <property type="entry name" value="AMP-bd_C"/>
</dbReference>
<keyword evidence="7" id="KW-0597">Phosphoprotein</keyword>
<dbReference type="InterPro" id="IPR023213">
    <property type="entry name" value="CAT-like_dom_sf"/>
</dbReference>